<comment type="similarity">
    <text evidence="4">In the N-terminal section; belongs to the glycosyltransferase 51 family.</text>
</comment>
<keyword evidence="9" id="KW-0121">Carboxypeptidase</keyword>
<comment type="subcellular location">
    <subcellularLocation>
        <location evidence="1">Cell inner membrane</location>
        <topology evidence="1">Single-pass type II membrane protein</topology>
    </subcellularLocation>
</comment>
<evidence type="ECO:0000313" key="30">
    <source>
        <dbReference type="EMBL" id="TYB36691.1"/>
    </source>
</evidence>
<evidence type="ECO:0000256" key="7">
    <source>
        <dbReference type="ARBA" id="ARBA00022475"/>
    </source>
</evidence>
<dbReference type="EMBL" id="VSIV01000013">
    <property type="protein sequence ID" value="TYB36691.1"/>
    <property type="molecule type" value="Genomic_DNA"/>
</dbReference>
<evidence type="ECO:0000256" key="1">
    <source>
        <dbReference type="ARBA" id="ARBA00004249"/>
    </source>
</evidence>
<keyword evidence="18 26" id="KW-1133">Transmembrane helix</keyword>
<evidence type="ECO:0000256" key="23">
    <source>
        <dbReference type="ARBA" id="ARBA00034000"/>
    </source>
</evidence>
<evidence type="ECO:0000256" key="8">
    <source>
        <dbReference type="ARBA" id="ARBA00022519"/>
    </source>
</evidence>
<dbReference type="InterPro" id="IPR023346">
    <property type="entry name" value="Lysozyme-like_dom_sf"/>
</dbReference>
<keyword evidence="15" id="KW-0133">Cell shape</keyword>
<gene>
    <name evidence="30" type="ORF">FXF49_00495</name>
</gene>
<dbReference type="GO" id="GO:0008360">
    <property type="term" value="P:regulation of cell shape"/>
    <property type="evidence" value="ECO:0007669"/>
    <property type="project" value="UniProtKB-KW"/>
</dbReference>
<comment type="catalytic activity">
    <reaction evidence="23">
        <text>Preferential cleavage: (Ac)2-L-Lys-D-Ala-|-D-Ala. Also transpeptidation of peptidyl-alanyl moieties that are N-acyl substituents of D-alanine.</text>
        <dbReference type="EC" id="3.4.16.4"/>
    </reaction>
</comment>
<dbReference type="EC" id="3.4.16.4" evidence="5"/>
<evidence type="ECO:0000256" key="15">
    <source>
        <dbReference type="ARBA" id="ARBA00022960"/>
    </source>
</evidence>
<evidence type="ECO:0000256" key="21">
    <source>
        <dbReference type="ARBA" id="ARBA00023268"/>
    </source>
</evidence>
<dbReference type="GO" id="GO:0008955">
    <property type="term" value="F:peptidoglycan glycosyltransferase activity"/>
    <property type="evidence" value="ECO:0007669"/>
    <property type="project" value="UniProtKB-EC"/>
</dbReference>
<comment type="pathway">
    <text evidence="2">Cell wall biogenesis; peptidoglycan biosynthesis.</text>
</comment>
<reference evidence="30 31" key="1">
    <citation type="submission" date="2019-08" db="EMBL/GenBank/DDBJ databases">
        <title>Genomic characterization of a novel candidate phylum (ARYD3) from a high temperature, high salinity tertiary oil reservoir in north central Oklahoma, USA.</title>
        <authorList>
            <person name="Youssef N.H."/>
            <person name="Yadav A."/>
            <person name="Elshahed M.S."/>
        </authorList>
    </citation>
    <scope>NUCLEOTIDE SEQUENCE [LARGE SCALE GENOMIC DNA]</scope>
    <source>
        <strain evidence="30">ARYD1</strain>
    </source>
</reference>
<dbReference type="AlphaFoldDB" id="A0A5D0MXD5"/>
<keyword evidence="14" id="KW-0378">Hydrolase</keyword>
<dbReference type="GO" id="GO:0071555">
    <property type="term" value="P:cell wall organization"/>
    <property type="evidence" value="ECO:0007669"/>
    <property type="project" value="UniProtKB-KW"/>
</dbReference>
<dbReference type="GO" id="GO:0030288">
    <property type="term" value="C:outer membrane-bounded periplasmic space"/>
    <property type="evidence" value="ECO:0007669"/>
    <property type="project" value="TreeGrafter"/>
</dbReference>
<dbReference type="Pfam" id="PF00912">
    <property type="entry name" value="Transgly"/>
    <property type="match status" value="1"/>
</dbReference>
<evidence type="ECO:0000256" key="18">
    <source>
        <dbReference type="ARBA" id="ARBA00022989"/>
    </source>
</evidence>
<dbReference type="Gene3D" id="1.10.3810.10">
    <property type="entry name" value="Biosynthetic peptidoglycan transglycosylase-like"/>
    <property type="match status" value="1"/>
</dbReference>
<evidence type="ECO:0000256" key="4">
    <source>
        <dbReference type="ARBA" id="ARBA00007739"/>
    </source>
</evidence>
<keyword evidence="19 26" id="KW-0472">Membrane</keyword>
<dbReference type="NCBIfam" id="TIGR02074">
    <property type="entry name" value="PBP_1a_fam"/>
    <property type="match status" value="1"/>
</dbReference>
<evidence type="ECO:0000256" key="14">
    <source>
        <dbReference type="ARBA" id="ARBA00022801"/>
    </source>
</evidence>
<dbReference type="GO" id="GO:0009252">
    <property type="term" value="P:peptidoglycan biosynthetic process"/>
    <property type="evidence" value="ECO:0007669"/>
    <property type="project" value="UniProtKB-KW"/>
</dbReference>
<evidence type="ECO:0000256" key="13">
    <source>
        <dbReference type="ARBA" id="ARBA00022692"/>
    </source>
</evidence>
<dbReference type="InterPro" id="IPR001460">
    <property type="entry name" value="PCN-bd_Tpept"/>
</dbReference>
<evidence type="ECO:0000256" key="5">
    <source>
        <dbReference type="ARBA" id="ARBA00012448"/>
    </source>
</evidence>
<comment type="caution">
    <text evidence="30">The sequence shown here is derived from an EMBL/GenBank/DDBJ whole genome shotgun (WGS) entry which is preliminary data.</text>
</comment>
<dbReference type="InterPro" id="IPR012338">
    <property type="entry name" value="Beta-lactam/transpept-like"/>
</dbReference>
<keyword evidence="12" id="KW-0808">Transferase</keyword>
<sequence length="750" mass="85686">MKKFFIYTGILFVVLILSVTIGFGAYFFKLNSELPSIKQLKEFKYKQPTILYDKDNKTIAELGSKRRYPVSLEKIPDKLEKALIAVEDSRFYEHEGIDLKGIVRAFFVNLKAGRIVEGGSTLTQQLVKIIYLTPERKLKRKVKEAILAYKIDNYLSKDKILELYLNQVYFGRGAYGVEAAARFYFGKHAADLTLAECATIAGLPKAPGYYAPHINPVEAKERRNHVLYRMYEEGFITEGEYNRASQTEINIIDDVPNMRRTASYFVDYVINNLEKELNIKDLESRGYEIHTTLNLKFQNIAENAVKKNLVDVTNRQGYFGPIGSETESDIDKKLKNISYIKDEKNYIIAKVSHVGRYKAEIKIDNKTANIFLRDCRWAHPYKGDSNRLDDLRTIVKEGDYILVRNTGSDNDPYYKLTQEPQVEGSFMVINPKNGAILAMVGGYDYEKSMFNRAVNARRQVGSLFKPVVYSAAMENGYNPMSLVFDAPIIKTMENKKEFWRPENFEKEFYGFTTLKKALTKSRNVVTIKLADQIGVSTIINYAKKFGITSDFENNLSISIGSGSISLKEMVYAYSVFPNMGERMEPLYATKVVNKSGEIIYEDKAAVAERTLKPETAQIVTDMLINVIENGTGRRASHIHRIMGGKTGTTDDYIDAWFVGFTPNLTIGSWTGFDDYKTIGNLETGARAALPAWIDFTEDAVKYRDYAVMPSTDKVYYYKVDKESHKITDSYSEQYSFEPFYRNPEEQKVVK</sequence>
<accession>A0A5D0MXD5</accession>
<dbReference type="InterPro" id="IPR050396">
    <property type="entry name" value="Glycosyltr_51/Transpeptidase"/>
</dbReference>
<evidence type="ECO:0000256" key="3">
    <source>
        <dbReference type="ARBA" id="ARBA00007090"/>
    </source>
</evidence>
<dbReference type="Gene3D" id="3.40.710.10">
    <property type="entry name" value="DD-peptidase/beta-lactamase superfamily"/>
    <property type="match status" value="2"/>
</dbReference>
<evidence type="ECO:0000256" key="2">
    <source>
        <dbReference type="ARBA" id="ARBA00004752"/>
    </source>
</evidence>
<keyword evidence="21" id="KW-0511">Multifunctional enzyme</keyword>
<dbReference type="FunFam" id="1.10.3810.10:FF:000001">
    <property type="entry name" value="Penicillin-binding protein 1A"/>
    <property type="match status" value="1"/>
</dbReference>
<keyword evidence="10" id="KW-0645">Protease</keyword>
<evidence type="ECO:0000256" key="11">
    <source>
        <dbReference type="ARBA" id="ARBA00022676"/>
    </source>
</evidence>
<dbReference type="PANTHER" id="PTHR32282:SF27">
    <property type="entry name" value="PENICILLIN-BINDING PROTEIN 1A"/>
    <property type="match status" value="1"/>
</dbReference>
<dbReference type="InterPro" id="IPR031376">
    <property type="entry name" value="PCB_OB"/>
</dbReference>
<protein>
    <recommendedName>
        <fullName evidence="6">Penicillin-binding protein 1A</fullName>
        <ecNumber evidence="24">2.4.99.28</ecNumber>
        <ecNumber evidence="5">3.4.16.4</ecNumber>
    </recommendedName>
</protein>
<evidence type="ECO:0000256" key="10">
    <source>
        <dbReference type="ARBA" id="ARBA00022670"/>
    </source>
</evidence>
<proteinExistence type="inferred from homology"/>
<dbReference type="GO" id="GO:0006508">
    <property type="term" value="P:proteolysis"/>
    <property type="evidence" value="ECO:0007669"/>
    <property type="project" value="UniProtKB-KW"/>
</dbReference>
<keyword evidence="16" id="KW-0735">Signal-anchor</keyword>
<keyword evidence="20" id="KW-0046">Antibiotic resistance</keyword>
<evidence type="ECO:0000259" key="27">
    <source>
        <dbReference type="Pfam" id="PF00905"/>
    </source>
</evidence>
<evidence type="ECO:0000256" key="16">
    <source>
        <dbReference type="ARBA" id="ARBA00022968"/>
    </source>
</evidence>
<dbReference type="InterPro" id="IPR001264">
    <property type="entry name" value="Glyco_trans_51"/>
</dbReference>
<evidence type="ECO:0000256" key="22">
    <source>
        <dbReference type="ARBA" id="ARBA00023316"/>
    </source>
</evidence>
<evidence type="ECO:0000259" key="28">
    <source>
        <dbReference type="Pfam" id="PF00912"/>
    </source>
</evidence>
<keyword evidence="11" id="KW-0328">Glycosyltransferase</keyword>
<organism evidence="30 31">
    <name type="scientific">Flexistipes sinusarabici</name>
    <dbReference type="NCBI Taxonomy" id="2352"/>
    <lineage>
        <taxon>Bacteria</taxon>
        <taxon>Pseudomonadati</taxon>
        <taxon>Deferribacterota</taxon>
        <taxon>Deferribacteres</taxon>
        <taxon>Deferribacterales</taxon>
        <taxon>Flexistipitaceae</taxon>
        <taxon>Flexistipes</taxon>
    </lineage>
</organism>
<evidence type="ECO:0000256" key="25">
    <source>
        <dbReference type="ARBA" id="ARBA00049902"/>
    </source>
</evidence>
<dbReference type="Pfam" id="PF17092">
    <property type="entry name" value="PCB_OB"/>
    <property type="match status" value="1"/>
</dbReference>
<keyword evidence="17" id="KW-0573">Peptidoglycan synthesis</keyword>
<comment type="catalytic activity">
    <reaction evidence="25">
        <text>[GlcNAc-(1-&gt;4)-Mur2Ac(oyl-L-Ala-gamma-D-Glu-L-Lys-D-Ala-D-Ala)](n)-di-trans,octa-cis-undecaprenyl diphosphate + beta-D-GlcNAc-(1-&gt;4)-Mur2Ac(oyl-L-Ala-gamma-D-Glu-L-Lys-D-Ala-D-Ala)-di-trans,octa-cis-undecaprenyl diphosphate = [GlcNAc-(1-&gt;4)-Mur2Ac(oyl-L-Ala-gamma-D-Glu-L-Lys-D-Ala-D-Ala)](n+1)-di-trans,octa-cis-undecaprenyl diphosphate + di-trans,octa-cis-undecaprenyl diphosphate + H(+)</text>
        <dbReference type="Rhea" id="RHEA:23708"/>
        <dbReference type="Rhea" id="RHEA-COMP:9602"/>
        <dbReference type="Rhea" id="RHEA-COMP:9603"/>
        <dbReference type="ChEBI" id="CHEBI:15378"/>
        <dbReference type="ChEBI" id="CHEBI:58405"/>
        <dbReference type="ChEBI" id="CHEBI:60033"/>
        <dbReference type="ChEBI" id="CHEBI:78435"/>
        <dbReference type="EC" id="2.4.99.28"/>
    </reaction>
</comment>
<dbReference type="RefSeq" id="WP_303699954.1">
    <property type="nucleotide sequence ID" value="NZ_VSIV01000013.1"/>
</dbReference>
<dbReference type="SUPFAM" id="SSF56601">
    <property type="entry name" value="beta-lactamase/transpeptidase-like"/>
    <property type="match status" value="1"/>
</dbReference>
<evidence type="ECO:0000313" key="31">
    <source>
        <dbReference type="Proteomes" id="UP000323337"/>
    </source>
</evidence>
<evidence type="ECO:0000256" key="24">
    <source>
        <dbReference type="ARBA" id="ARBA00044770"/>
    </source>
</evidence>
<keyword evidence="22" id="KW-0961">Cell wall biogenesis/degradation</keyword>
<dbReference type="GO" id="GO:0046677">
    <property type="term" value="P:response to antibiotic"/>
    <property type="evidence" value="ECO:0007669"/>
    <property type="project" value="UniProtKB-KW"/>
</dbReference>
<feature type="domain" description="Penicillin-binding protein OB-like" evidence="29">
    <location>
        <begin position="327"/>
        <end position="422"/>
    </location>
</feature>
<feature type="domain" description="Glycosyl transferase family 51" evidence="28">
    <location>
        <begin position="56"/>
        <end position="230"/>
    </location>
</feature>
<evidence type="ECO:0000256" key="17">
    <source>
        <dbReference type="ARBA" id="ARBA00022984"/>
    </source>
</evidence>
<dbReference type="EC" id="2.4.99.28" evidence="24"/>
<dbReference type="InterPro" id="IPR036950">
    <property type="entry name" value="PBP_transglycosylase"/>
</dbReference>
<feature type="domain" description="Penicillin-binding protein transpeptidase" evidence="27">
    <location>
        <begin position="424"/>
        <end position="663"/>
    </location>
</feature>
<keyword evidence="7" id="KW-1003">Cell membrane</keyword>
<dbReference type="PANTHER" id="PTHR32282">
    <property type="entry name" value="BINDING PROTEIN TRANSPEPTIDASE, PUTATIVE-RELATED"/>
    <property type="match status" value="1"/>
</dbReference>
<evidence type="ECO:0000256" key="19">
    <source>
        <dbReference type="ARBA" id="ARBA00023136"/>
    </source>
</evidence>
<dbReference type="SUPFAM" id="SSF53955">
    <property type="entry name" value="Lysozyme-like"/>
    <property type="match status" value="1"/>
</dbReference>
<evidence type="ECO:0000256" key="6">
    <source>
        <dbReference type="ARBA" id="ARBA00018638"/>
    </source>
</evidence>
<evidence type="ECO:0000256" key="20">
    <source>
        <dbReference type="ARBA" id="ARBA00023251"/>
    </source>
</evidence>
<evidence type="ECO:0000256" key="26">
    <source>
        <dbReference type="SAM" id="Phobius"/>
    </source>
</evidence>
<dbReference type="GO" id="GO:0008658">
    <property type="term" value="F:penicillin binding"/>
    <property type="evidence" value="ECO:0007669"/>
    <property type="project" value="InterPro"/>
</dbReference>
<keyword evidence="13 26" id="KW-0812">Transmembrane</keyword>
<comment type="similarity">
    <text evidence="3">In the C-terminal section; belongs to the transpeptidase family.</text>
</comment>
<dbReference type="Proteomes" id="UP000323337">
    <property type="component" value="Unassembled WGS sequence"/>
</dbReference>
<evidence type="ECO:0000256" key="9">
    <source>
        <dbReference type="ARBA" id="ARBA00022645"/>
    </source>
</evidence>
<name>A0A5D0MXD5_FLESI</name>
<feature type="transmembrane region" description="Helical" evidence="26">
    <location>
        <begin position="5"/>
        <end position="28"/>
    </location>
</feature>
<dbReference type="Pfam" id="PF00905">
    <property type="entry name" value="Transpeptidase"/>
    <property type="match status" value="1"/>
</dbReference>
<keyword evidence="8" id="KW-0997">Cell inner membrane</keyword>
<evidence type="ECO:0000256" key="12">
    <source>
        <dbReference type="ARBA" id="ARBA00022679"/>
    </source>
</evidence>
<dbReference type="GO" id="GO:0005886">
    <property type="term" value="C:plasma membrane"/>
    <property type="evidence" value="ECO:0007669"/>
    <property type="project" value="UniProtKB-SubCell"/>
</dbReference>
<evidence type="ECO:0000259" key="29">
    <source>
        <dbReference type="Pfam" id="PF17092"/>
    </source>
</evidence>
<dbReference type="GO" id="GO:0009002">
    <property type="term" value="F:serine-type D-Ala-D-Ala carboxypeptidase activity"/>
    <property type="evidence" value="ECO:0007669"/>
    <property type="project" value="UniProtKB-EC"/>
</dbReference>